<comment type="caution">
    <text evidence="7">The sequence shown here is derived from an EMBL/GenBank/DDBJ whole genome shotgun (WGS) entry which is preliminary data.</text>
</comment>
<protein>
    <recommendedName>
        <fullName evidence="9">Membrane protein involved in the export of O-antigen and teichoic acid</fullName>
    </recommendedName>
</protein>
<dbReference type="GO" id="GO:0005886">
    <property type="term" value="C:plasma membrane"/>
    <property type="evidence" value="ECO:0007669"/>
    <property type="project" value="UniProtKB-SubCell"/>
</dbReference>
<dbReference type="InterPro" id="IPR050833">
    <property type="entry name" value="Poly_Biosynth_Transport"/>
</dbReference>
<feature type="transmembrane region" description="Helical" evidence="6">
    <location>
        <begin position="429"/>
        <end position="447"/>
    </location>
</feature>
<keyword evidence="4 6" id="KW-1133">Transmembrane helix</keyword>
<dbReference type="AlphaFoldDB" id="A0A918Q3C1"/>
<feature type="transmembrane region" description="Helical" evidence="6">
    <location>
        <begin position="224"/>
        <end position="244"/>
    </location>
</feature>
<evidence type="ECO:0000256" key="6">
    <source>
        <dbReference type="SAM" id="Phobius"/>
    </source>
</evidence>
<organism evidence="7 8">
    <name type="scientific">Echinicola pacifica</name>
    <dbReference type="NCBI Taxonomy" id="346377"/>
    <lineage>
        <taxon>Bacteria</taxon>
        <taxon>Pseudomonadati</taxon>
        <taxon>Bacteroidota</taxon>
        <taxon>Cytophagia</taxon>
        <taxon>Cytophagales</taxon>
        <taxon>Cyclobacteriaceae</taxon>
        <taxon>Echinicola</taxon>
    </lineage>
</organism>
<evidence type="ECO:0000256" key="3">
    <source>
        <dbReference type="ARBA" id="ARBA00022692"/>
    </source>
</evidence>
<name>A0A918Q3C1_9BACT</name>
<evidence type="ECO:0000256" key="5">
    <source>
        <dbReference type="ARBA" id="ARBA00023136"/>
    </source>
</evidence>
<feature type="transmembrane region" description="Helical" evidence="6">
    <location>
        <begin position="308"/>
        <end position="327"/>
    </location>
</feature>
<feature type="transmembrane region" description="Helical" evidence="6">
    <location>
        <begin position="183"/>
        <end position="203"/>
    </location>
</feature>
<reference evidence="7" key="1">
    <citation type="journal article" date="2014" name="Int. J. Syst. Evol. Microbiol.">
        <title>Complete genome sequence of Corynebacterium casei LMG S-19264T (=DSM 44701T), isolated from a smear-ripened cheese.</title>
        <authorList>
            <consortium name="US DOE Joint Genome Institute (JGI-PGF)"/>
            <person name="Walter F."/>
            <person name="Albersmeier A."/>
            <person name="Kalinowski J."/>
            <person name="Ruckert C."/>
        </authorList>
    </citation>
    <scope>NUCLEOTIDE SEQUENCE</scope>
    <source>
        <strain evidence="7">KCTC 12368</strain>
    </source>
</reference>
<feature type="transmembrane region" description="Helical" evidence="6">
    <location>
        <begin position="368"/>
        <end position="389"/>
    </location>
</feature>
<evidence type="ECO:0008006" key="9">
    <source>
        <dbReference type="Google" id="ProtNLM"/>
    </source>
</evidence>
<evidence type="ECO:0000313" key="8">
    <source>
        <dbReference type="Proteomes" id="UP000619457"/>
    </source>
</evidence>
<feature type="transmembrane region" description="Helical" evidence="6">
    <location>
        <begin position="12"/>
        <end position="29"/>
    </location>
</feature>
<feature type="transmembrane region" description="Helical" evidence="6">
    <location>
        <begin position="81"/>
        <end position="103"/>
    </location>
</feature>
<comment type="subcellular location">
    <subcellularLocation>
        <location evidence="1">Cell membrane</location>
        <topology evidence="1">Multi-pass membrane protein</topology>
    </subcellularLocation>
</comment>
<proteinExistence type="predicted"/>
<keyword evidence="8" id="KW-1185">Reference proteome</keyword>
<gene>
    <name evidence="7" type="ORF">GCM10007049_24670</name>
</gene>
<reference evidence="7" key="2">
    <citation type="submission" date="2020-09" db="EMBL/GenBank/DDBJ databases">
        <authorList>
            <person name="Sun Q."/>
            <person name="Kim S."/>
        </authorList>
    </citation>
    <scope>NUCLEOTIDE SEQUENCE</scope>
    <source>
        <strain evidence="7">KCTC 12368</strain>
    </source>
</reference>
<accession>A0A918Q3C1</accession>
<dbReference type="PANTHER" id="PTHR30250">
    <property type="entry name" value="PST FAMILY PREDICTED COLANIC ACID TRANSPORTER"/>
    <property type="match status" value="1"/>
</dbReference>
<keyword evidence="3 6" id="KW-0812">Transmembrane</keyword>
<feature type="transmembrane region" description="Helical" evidence="6">
    <location>
        <begin position="395"/>
        <end position="417"/>
    </location>
</feature>
<feature type="transmembrane region" description="Helical" evidence="6">
    <location>
        <begin position="156"/>
        <end position="177"/>
    </location>
</feature>
<dbReference type="EMBL" id="BMWX01000004">
    <property type="protein sequence ID" value="GGZ30818.1"/>
    <property type="molecule type" value="Genomic_DNA"/>
</dbReference>
<feature type="transmembrane region" description="Helical" evidence="6">
    <location>
        <begin position="339"/>
        <end position="361"/>
    </location>
</feature>
<feature type="transmembrane region" description="Helical" evidence="6">
    <location>
        <begin position="256"/>
        <end position="275"/>
    </location>
</feature>
<dbReference type="RefSeq" id="WP_018474667.1">
    <property type="nucleotide sequence ID" value="NZ_BMWX01000004.1"/>
</dbReference>
<feature type="transmembrane region" description="Helical" evidence="6">
    <location>
        <begin position="123"/>
        <end position="144"/>
    </location>
</feature>
<dbReference type="PANTHER" id="PTHR30250:SF11">
    <property type="entry name" value="O-ANTIGEN TRANSPORTER-RELATED"/>
    <property type="match status" value="1"/>
</dbReference>
<evidence type="ECO:0000256" key="2">
    <source>
        <dbReference type="ARBA" id="ARBA00022475"/>
    </source>
</evidence>
<evidence type="ECO:0000313" key="7">
    <source>
        <dbReference type="EMBL" id="GGZ30818.1"/>
    </source>
</evidence>
<feature type="transmembrane region" description="Helical" evidence="6">
    <location>
        <begin position="453"/>
        <end position="474"/>
    </location>
</feature>
<evidence type="ECO:0000256" key="4">
    <source>
        <dbReference type="ARBA" id="ARBA00022989"/>
    </source>
</evidence>
<sequence length="493" mass="55201">MGLIKKQSSQTTLIAYAGIIIGFVGSALIRPKFLDESEIGLLQLVLNTTALFSSIFTLGTNLTTLKMVPAFVNQPSKKKSFISFSVILGIIGLIVSIPIFFGLKQFIFKPEDGGLPNFDYSTHFFWAILLVIGFRIFQNILDAYLRTIHQPLPGVFAESIIQKFFPIIGLLLYYYEYINFQELIYFNLFIFGIPILVSAYKLYQSKAFELRKPGPFTSEEKKTIAGISMSGVLEILSGGLILYIDSYMIQWLLGEASVGIYTTLFFFGLVISVPAKSVRRISIITLSEAISKGDFSTINTIYKKSSQTLLVIGGLLFLGIWCNRYSVEAYLGDSYAQEISIILFIGLAQLVDCITSVNYQIIAVSKHYYYNLFIGFMTLALLVLSNYILIPIMGVTGAALASLISMSLINVLRFWFLKSKYQLSPFSSSSLKTLAIIFGVLAVVDFIPNLNNLYLNLLFKGLLVLIIYLPAIYFTKCSPDVNQIIQKNLNRLR</sequence>
<dbReference type="Proteomes" id="UP000619457">
    <property type="component" value="Unassembled WGS sequence"/>
</dbReference>
<keyword evidence="5 6" id="KW-0472">Membrane</keyword>
<feature type="transmembrane region" description="Helical" evidence="6">
    <location>
        <begin position="41"/>
        <end position="60"/>
    </location>
</feature>
<evidence type="ECO:0000256" key="1">
    <source>
        <dbReference type="ARBA" id="ARBA00004651"/>
    </source>
</evidence>
<keyword evidence="2" id="KW-1003">Cell membrane</keyword>